<sequence>MVNVPASYKLLVDGWNMLDGVTSVLPWGTPGNTVDLHLGRLAEVIAGKSNRPIRFDEITVHIGGCDPQRDPQRHAAETAMVRRWQRDPRVTVRMRRNRFDPATGTYTEKGVDTALALDLCTSQSSGRFDGVVLFSADADHLPALEQAYHNRRGAVVQLARWKDQPSSLWLPGQKLWCYFLDEQDLARCSVRRNTTDVA</sequence>
<proteinExistence type="predicted"/>
<dbReference type="Proteomes" id="UP000325466">
    <property type="component" value="Unassembled WGS sequence"/>
</dbReference>
<protein>
    <recommendedName>
        <fullName evidence="1">NYN domain-containing protein</fullName>
    </recommendedName>
</protein>
<dbReference type="Gene3D" id="3.40.50.1010">
    <property type="entry name" value="5'-nuclease"/>
    <property type="match status" value="1"/>
</dbReference>
<dbReference type="EMBL" id="BLAH01000068">
    <property type="protein sequence ID" value="GES36512.1"/>
    <property type="molecule type" value="Genomic_DNA"/>
</dbReference>
<gene>
    <name evidence="2" type="ORF">RAJCM14343_1764</name>
</gene>
<feature type="domain" description="NYN" evidence="1">
    <location>
        <begin position="82"/>
        <end position="165"/>
    </location>
</feature>
<evidence type="ECO:0000259" key="1">
    <source>
        <dbReference type="Pfam" id="PF01936"/>
    </source>
</evidence>
<evidence type="ECO:0000313" key="2">
    <source>
        <dbReference type="EMBL" id="GES36512.1"/>
    </source>
</evidence>
<organism evidence="2 3">
    <name type="scientific">Rhodococcus aetherivorans</name>
    <dbReference type="NCBI Taxonomy" id="191292"/>
    <lineage>
        <taxon>Bacteria</taxon>
        <taxon>Bacillati</taxon>
        <taxon>Actinomycetota</taxon>
        <taxon>Actinomycetes</taxon>
        <taxon>Mycobacteriales</taxon>
        <taxon>Nocardiaceae</taxon>
        <taxon>Rhodococcus</taxon>
    </lineage>
</organism>
<dbReference type="RefSeq" id="WP_080688480.1">
    <property type="nucleotide sequence ID" value="NZ_BAAAYP010000068.1"/>
</dbReference>
<dbReference type="Pfam" id="PF01936">
    <property type="entry name" value="NYN"/>
    <property type="match status" value="1"/>
</dbReference>
<dbReference type="InterPro" id="IPR021139">
    <property type="entry name" value="NYN"/>
</dbReference>
<accession>A0ABQ0YJ26</accession>
<reference evidence="2 3" key="1">
    <citation type="journal article" date="2018" name="Biodegradation">
        <title>1,4-Dioxane degradation characteristics of Rhodococcus aetherivorans JCM 14343.</title>
        <authorList>
            <person name="Inoue D."/>
            <person name="Tsunoda T."/>
            <person name="Yamamoto N."/>
            <person name="Ike M."/>
            <person name="Sei K."/>
        </authorList>
    </citation>
    <scope>NUCLEOTIDE SEQUENCE [LARGE SCALE GENOMIC DNA]</scope>
    <source>
        <strain evidence="2 3">JCM 14343</strain>
    </source>
</reference>
<evidence type="ECO:0000313" key="3">
    <source>
        <dbReference type="Proteomes" id="UP000325466"/>
    </source>
</evidence>
<comment type="caution">
    <text evidence="2">The sequence shown here is derived from an EMBL/GenBank/DDBJ whole genome shotgun (WGS) entry which is preliminary data.</text>
</comment>
<name>A0ABQ0YJ26_9NOCA</name>
<keyword evidence="3" id="KW-1185">Reference proteome</keyword>